<name>A0AAD8YJ77_9STRA</name>
<feature type="compositionally biased region" description="Polar residues" evidence="1">
    <location>
        <begin position="794"/>
        <end position="807"/>
    </location>
</feature>
<evidence type="ECO:0000313" key="4">
    <source>
        <dbReference type="Proteomes" id="UP001224775"/>
    </source>
</evidence>
<reference evidence="3" key="1">
    <citation type="submission" date="2023-06" db="EMBL/GenBank/DDBJ databases">
        <title>Survivors Of The Sea: Transcriptome response of Skeletonema marinoi to long-term dormancy.</title>
        <authorList>
            <person name="Pinder M.I.M."/>
            <person name="Kourtchenko O."/>
            <person name="Robertson E.K."/>
            <person name="Larsson T."/>
            <person name="Maumus F."/>
            <person name="Osuna-Cruz C.M."/>
            <person name="Vancaester E."/>
            <person name="Stenow R."/>
            <person name="Vandepoele K."/>
            <person name="Ploug H."/>
            <person name="Bruchert V."/>
            <person name="Godhe A."/>
            <person name="Topel M."/>
        </authorList>
    </citation>
    <scope>NUCLEOTIDE SEQUENCE</scope>
    <source>
        <strain evidence="3">R05AC</strain>
    </source>
</reference>
<protein>
    <submittedName>
        <fullName evidence="3">Uncharacterized protein</fullName>
    </submittedName>
</protein>
<feature type="compositionally biased region" description="Pro residues" evidence="1">
    <location>
        <begin position="810"/>
        <end position="820"/>
    </location>
</feature>
<dbReference type="AlphaFoldDB" id="A0AAD8YJ77"/>
<keyword evidence="2" id="KW-0472">Membrane</keyword>
<feature type="transmembrane region" description="Helical" evidence="2">
    <location>
        <begin position="169"/>
        <end position="190"/>
    </location>
</feature>
<evidence type="ECO:0000256" key="1">
    <source>
        <dbReference type="SAM" id="MobiDB-lite"/>
    </source>
</evidence>
<evidence type="ECO:0000313" key="3">
    <source>
        <dbReference type="EMBL" id="KAK1747062.1"/>
    </source>
</evidence>
<gene>
    <name evidence="3" type="ORF">QTG54_002406</name>
</gene>
<feature type="non-terminal residue" evidence="3">
    <location>
        <position position="1"/>
    </location>
</feature>
<dbReference type="Proteomes" id="UP001224775">
    <property type="component" value="Unassembled WGS sequence"/>
</dbReference>
<organism evidence="3 4">
    <name type="scientific">Skeletonema marinoi</name>
    <dbReference type="NCBI Taxonomy" id="267567"/>
    <lineage>
        <taxon>Eukaryota</taxon>
        <taxon>Sar</taxon>
        <taxon>Stramenopiles</taxon>
        <taxon>Ochrophyta</taxon>
        <taxon>Bacillariophyta</taxon>
        <taxon>Coscinodiscophyceae</taxon>
        <taxon>Thalassiosirophycidae</taxon>
        <taxon>Thalassiosirales</taxon>
        <taxon>Skeletonemataceae</taxon>
        <taxon>Skeletonema</taxon>
        <taxon>Skeletonema marinoi-dohrnii complex</taxon>
    </lineage>
</organism>
<feature type="region of interest" description="Disordered" evidence="1">
    <location>
        <begin position="780"/>
        <end position="862"/>
    </location>
</feature>
<comment type="caution">
    <text evidence="3">The sequence shown here is derived from an EMBL/GenBank/DDBJ whole genome shotgun (WGS) entry which is preliminary data.</text>
</comment>
<accession>A0AAD8YJ77</accession>
<keyword evidence="2" id="KW-0812">Transmembrane</keyword>
<sequence>SQLPSLRRGLLPTPSPPRLTAVLLPPILLPRPNSTVYPFPPHQRHHRLLFASRIASSHSPNVIALFRAFYYCIDQQHITMNITNRIPSLRVTWKVFFAVAAFVEVLYVTMLMRQKSGTIKESKYDEVCPSLIIEEEEEFSVNYTFIDWAVDSIVKTTIVRSGRTADLTLFFWIGPCFVGLCLVEAVIRAFEARKMALHNRALDDLENKLLNAARQSTQRLSMMATWSSMKGVFGAEERKVTKIAKVLRSWVPAIATIAFWIFILPTDIADFQYRCGSSYFHDSAMVTSWIQKTTLQVKEVVNAFHEFLGSVFWTQILPYRIHKEPQRFIQRVQVILRWIRFLRFAFPLFRMGIKLQDQVRSVFKTRRQRWTSDMARQLRLDRPSMIFSDIQKLQSLAKVQTALARIPSTFTLGQNSPMRTFTNTVVEQYNEKRLFGKKISKQLAKLQKDYLNFGATTELCDRITKVTQDITDKLKSEKGRRYHRYLASPRSLLQSTEYLISPRTRFSIAWRITVTNCLMLEIFRLCASWHLSESFSIPLSQIVGRLLVECKAPEQTNNHLAFIMDQINQFRRHIYDTIPILGTPPLDIAVCIPSGPQALFILYVGRMLEIFVDGVVFLDIFVWFFTGDIDVDTHAIIPKPFFTRCIIPGTLVQILDHPTLPDLLPGLLKSTIQLSSSIGYSRCIRWILALMPAMKIVMVDPMIGFFFEHIKEDEEDFFIHYAESMGMISPERRSGHFSEASFGRMGSSKRHFHRLRSDSYSTSQVGLSLFDDSGIQSMTSTESSGSFTAVIPMQSPSRKNSTGLNTVPTQPLPPAPPGPATPSLQYSPSRKNRSVHFGLHDESSQSQTSQTTGPLFPTLMDNRKNGDYSLSYSENSLQALDNNRNNHVTMVDEDKNLLSNRRLDFPTR</sequence>
<dbReference type="EMBL" id="JATAAI010000003">
    <property type="protein sequence ID" value="KAK1747062.1"/>
    <property type="molecule type" value="Genomic_DNA"/>
</dbReference>
<evidence type="ECO:0000256" key="2">
    <source>
        <dbReference type="SAM" id="Phobius"/>
    </source>
</evidence>
<keyword evidence="2" id="KW-1133">Transmembrane helix</keyword>
<proteinExistence type="predicted"/>
<feature type="transmembrane region" description="Helical" evidence="2">
    <location>
        <begin position="246"/>
        <end position="265"/>
    </location>
</feature>
<keyword evidence="4" id="KW-1185">Reference proteome</keyword>
<feature type="transmembrane region" description="Helical" evidence="2">
    <location>
        <begin position="91"/>
        <end position="112"/>
    </location>
</feature>